<dbReference type="PANTHER" id="PTHR46565:SF20">
    <property type="entry name" value="COLD SHOCK DOMAIN-CONTAINING PROTEIN 4"/>
    <property type="match status" value="1"/>
</dbReference>
<dbReference type="PROSITE" id="PS51857">
    <property type="entry name" value="CSD_2"/>
    <property type="match status" value="1"/>
</dbReference>
<reference evidence="3" key="1">
    <citation type="submission" date="2020-11" db="EMBL/GenBank/DDBJ databases">
        <title>Nocardia NEAU-351.nov., a novel actinomycete isolated from the cow dung.</title>
        <authorList>
            <person name="Zhang X."/>
        </authorList>
    </citation>
    <scope>NUCLEOTIDE SEQUENCE</scope>
    <source>
        <strain evidence="3">NEAU-351</strain>
    </source>
</reference>
<dbReference type="CDD" id="cd04458">
    <property type="entry name" value="CSP_CDS"/>
    <property type="match status" value="1"/>
</dbReference>
<sequence length="97" mass="10783">MGPTGWHDSRIACPERKFVNGQPAARGIVKWFNIARGFGFITIDDGPDIFVHYSAIPPNRRVGDFRVLYPGERVEFGIGPGSVDRTQALDIRLLNEG</sequence>
<name>A0A931N4D9_9NOCA</name>
<dbReference type="InterPro" id="IPR011129">
    <property type="entry name" value="CSD"/>
</dbReference>
<dbReference type="PROSITE" id="PS00352">
    <property type="entry name" value="CSD_1"/>
    <property type="match status" value="1"/>
</dbReference>
<comment type="subcellular location">
    <subcellularLocation>
        <location evidence="1">Cytoplasm</location>
    </subcellularLocation>
</comment>
<evidence type="ECO:0000313" key="3">
    <source>
        <dbReference type="EMBL" id="MBH0778612.1"/>
    </source>
</evidence>
<comment type="caution">
    <text evidence="3">The sequence shown here is derived from an EMBL/GenBank/DDBJ whole genome shotgun (WGS) entry which is preliminary data.</text>
</comment>
<feature type="domain" description="CSD" evidence="2">
    <location>
        <begin position="24"/>
        <end position="93"/>
    </location>
</feature>
<accession>A0A931N4D9</accession>
<dbReference type="EMBL" id="JADMLG010000008">
    <property type="protein sequence ID" value="MBH0778612.1"/>
    <property type="molecule type" value="Genomic_DNA"/>
</dbReference>
<protein>
    <submittedName>
        <fullName evidence="3">Cold shock domain-containing protein</fullName>
    </submittedName>
</protein>
<proteinExistence type="predicted"/>
<evidence type="ECO:0000256" key="1">
    <source>
        <dbReference type="RuleBase" id="RU000408"/>
    </source>
</evidence>
<organism evidence="3 4">
    <name type="scientific">Nocardia bovistercoris</name>
    <dbReference type="NCBI Taxonomy" id="2785916"/>
    <lineage>
        <taxon>Bacteria</taxon>
        <taxon>Bacillati</taxon>
        <taxon>Actinomycetota</taxon>
        <taxon>Actinomycetes</taxon>
        <taxon>Mycobacteriales</taxon>
        <taxon>Nocardiaceae</taxon>
        <taxon>Nocardia</taxon>
    </lineage>
</organism>
<dbReference type="PANTHER" id="PTHR46565">
    <property type="entry name" value="COLD SHOCK DOMAIN PROTEIN 2"/>
    <property type="match status" value="1"/>
</dbReference>
<dbReference type="InterPro" id="IPR002059">
    <property type="entry name" value="CSP_DNA-bd"/>
</dbReference>
<dbReference type="InterPro" id="IPR019844">
    <property type="entry name" value="CSD_CS"/>
</dbReference>
<dbReference type="AlphaFoldDB" id="A0A931N4D9"/>
<gene>
    <name evidence="3" type="ORF">IT779_20230</name>
</gene>
<dbReference type="SUPFAM" id="SSF50249">
    <property type="entry name" value="Nucleic acid-binding proteins"/>
    <property type="match status" value="1"/>
</dbReference>
<dbReference type="Pfam" id="PF00313">
    <property type="entry name" value="CSD"/>
    <property type="match status" value="1"/>
</dbReference>
<evidence type="ECO:0000313" key="4">
    <source>
        <dbReference type="Proteomes" id="UP000655751"/>
    </source>
</evidence>
<dbReference type="Gene3D" id="2.40.50.140">
    <property type="entry name" value="Nucleic acid-binding proteins"/>
    <property type="match status" value="1"/>
</dbReference>
<evidence type="ECO:0000259" key="2">
    <source>
        <dbReference type="PROSITE" id="PS51857"/>
    </source>
</evidence>
<keyword evidence="4" id="KW-1185">Reference proteome</keyword>
<dbReference type="GO" id="GO:0005737">
    <property type="term" value="C:cytoplasm"/>
    <property type="evidence" value="ECO:0007669"/>
    <property type="project" value="UniProtKB-SubCell"/>
</dbReference>
<dbReference type="GO" id="GO:0003676">
    <property type="term" value="F:nucleic acid binding"/>
    <property type="evidence" value="ECO:0007669"/>
    <property type="project" value="InterPro"/>
</dbReference>
<dbReference type="InterPro" id="IPR012340">
    <property type="entry name" value="NA-bd_OB-fold"/>
</dbReference>
<dbReference type="PRINTS" id="PR00050">
    <property type="entry name" value="COLDSHOCK"/>
</dbReference>
<dbReference type="SMART" id="SM00357">
    <property type="entry name" value="CSP"/>
    <property type="match status" value="1"/>
</dbReference>
<dbReference type="Proteomes" id="UP000655751">
    <property type="component" value="Unassembled WGS sequence"/>
</dbReference>